<evidence type="ECO:0000313" key="11">
    <source>
        <dbReference type="Proteomes" id="UP001443914"/>
    </source>
</evidence>
<evidence type="ECO:0000259" key="9">
    <source>
        <dbReference type="Pfam" id="PF00190"/>
    </source>
</evidence>
<proteinExistence type="inferred from homology"/>
<name>A0AAW1I655_SAPOF</name>
<dbReference type="EMBL" id="JBDFQZ010000010">
    <property type="protein sequence ID" value="KAK9684684.1"/>
    <property type="molecule type" value="Genomic_DNA"/>
</dbReference>
<evidence type="ECO:0000256" key="6">
    <source>
        <dbReference type="ARBA" id="ARBA00023211"/>
    </source>
</evidence>
<evidence type="ECO:0000256" key="2">
    <source>
        <dbReference type="ARBA" id="ARBA00007456"/>
    </source>
</evidence>
<dbReference type="GO" id="GO:0048046">
    <property type="term" value="C:apoplast"/>
    <property type="evidence" value="ECO:0007669"/>
    <property type="project" value="UniProtKB-SubCell"/>
</dbReference>
<reference evidence="10" key="1">
    <citation type="submission" date="2024-03" db="EMBL/GenBank/DDBJ databases">
        <title>WGS assembly of Saponaria officinalis var. Norfolk2.</title>
        <authorList>
            <person name="Jenkins J."/>
            <person name="Shu S."/>
            <person name="Grimwood J."/>
            <person name="Barry K."/>
            <person name="Goodstein D."/>
            <person name="Schmutz J."/>
            <person name="Leebens-Mack J."/>
            <person name="Osbourn A."/>
        </authorList>
    </citation>
    <scope>NUCLEOTIDE SEQUENCE [LARGE SCALE GENOMIC DNA]</scope>
    <source>
        <strain evidence="10">JIC</strain>
    </source>
</reference>
<comment type="caution">
    <text evidence="10">The sequence shown here is derived from an EMBL/GenBank/DDBJ whole genome shotgun (WGS) entry which is preliminary data.</text>
</comment>
<evidence type="ECO:0000256" key="4">
    <source>
        <dbReference type="ARBA" id="ARBA00022525"/>
    </source>
</evidence>
<dbReference type="Proteomes" id="UP001443914">
    <property type="component" value="Unassembled WGS sequence"/>
</dbReference>
<gene>
    <name evidence="10" type="ORF">RND81_10G225400</name>
</gene>
<evidence type="ECO:0000313" key="10">
    <source>
        <dbReference type="EMBL" id="KAK9684684.1"/>
    </source>
</evidence>
<feature type="domain" description="Cupin type-1" evidence="9">
    <location>
        <begin position="35"/>
        <end position="98"/>
    </location>
</feature>
<keyword evidence="4 8" id="KW-0964">Secreted</keyword>
<keyword evidence="5 7" id="KW-0479">Metal-binding</keyword>
<evidence type="ECO:0000256" key="1">
    <source>
        <dbReference type="ARBA" id="ARBA00004271"/>
    </source>
</evidence>
<evidence type="ECO:0000256" key="3">
    <source>
        <dbReference type="ARBA" id="ARBA00022523"/>
    </source>
</evidence>
<dbReference type="PANTHER" id="PTHR31238">
    <property type="entry name" value="GERMIN-LIKE PROTEIN SUBFAMILY 3 MEMBER 3"/>
    <property type="match status" value="1"/>
</dbReference>
<organism evidence="10 11">
    <name type="scientific">Saponaria officinalis</name>
    <name type="common">Common soapwort</name>
    <name type="synonym">Lychnis saponaria</name>
    <dbReference type="NCBI Taxonomy" id="3572"/>
    <lineage>
        <taxon>Eukaryota</taxon>
        <taxon>Viridiplantae</taxon>
        <taxon>Streptophyta</taxon>
        <taxon>Embryophyta</taxon>
        <taxon>Tracheophyta</taxon>
        <taxon>Spermatophyta</taxon>
        <taxon>Magnoliopsida</taxon>
        <taxon>eudicotyledons</taxon>
        <taxon>Gunneridae</taxon>
        <taxon>Pentapetalae</taxon>
        <taxon>Caryophyllales</taxon>
        <taxon>Caryophyllaceae</taxon>
        <taxon>Caryophylleae</taxon>
        <taxon>Saponaria</taxon>
    </lineage>
</organism>
<feature type="binding site" evidence="7">
    <location>
        <position position="47"/>
    </location>
    <ligand>
        <name>Mn(2+)</name>
        <dbReference type="ChEBI" id="CHEBI:29035"/>
    </ligand>
</feature>
<dbReference type="InterPro" id="IPR001929">
    <property type="entry name" value="Germin"/>
</dbReference>
<protein>
    <recommendedName>
        <fullName evidence="8">Germin-like protein</fullName>
    </recommendedName>
</protein>
<dbReference type="GO" id="GO:0030145">
    <property type="term" value="F:manganese ion binding"/>
    <property type="evidence" value="ECO:0007669"/>
    <property type="project" value="UniProtKB-UniRule"/>
</dbReference>
<comment type="similarity">
    <text evidence="2 8">Belongs to the germin family.</text>
</comment>
<evidence type="ECO:0000256" key="5">
    <source>
        <dbReference type="ARBA" id="ARBA00022723"/>
    </source>
</evidence>
<dbReference type="PRINTS" id="PR00325">
    <property type="entry name" value="GERMIN"/>
</dbReference>
<keyword evidence="11" id="KW-1185">Reference proteome</keyword>
<dbReference type="Pfam" id="PF00190">
    <property type="entry name" value="Cupin_1"/>
    <property type="match status" value="1"/>
</dbReference>
<evidence type="ECO:0000256" key="8">
    <source>
        <dbReference type="RuleBase" id="RU366015"/>
    </source>
</evidence>
<dbReference type="InterPro" id="IPR014710">
    <property type="entry name" value="RmlC-like_jellyroll"/>
</dbReference>
<sequence length="113" mass="12638">MNGVEIKRCTSHTLFYASWIKRKWGVHDVHEECMRRTLLIVTHALIHFQLNIGGTPAVTNAAFGSQNPGRVAVADTVFGSIPGIPDDVLTRAFQVNETIIRELRSRFAPVHMV</sequence>
<dbReference type="AlphaFoldDB" id="A0AAW1I655"/>
<dbReference type="InterPro" id="IPR006045">
    <property type="entry name" value="Cupin_1"/>
</dbReference>
<evidence type="ECO:0000256" key="7">
    <source>
        <dbReference type="PIRSR" id="PIRSR601929-2"/>
    </source>
</evidence>
<keyword evidence="6 7" id="KW-0464">Manganese</keyword>
<keyword evidence="3 8" id="KW-0052">Apoplast</keyword>
<dbReference type="SUPFAM" id="SSF51182">
    <property type="entry name" value="RmlC-like cupins"/>
    <property type="match status" value="1"/>
</dbReference>
<dbReference type="Gene3D" id="2.60.120.10">
    <property type="entry name" value="Jelly Rolls"/>
    <property type="match status" value="1"/>
</dbReference>
<comment type="subcellular location">
    <subcellularLocation>
        <location evidence="1 8">Secreted</location>
        <location evidence="1 8">Extracellular space</location>
        <location evidence="1 8">Apoplast</location>
    </subcellularLocation>
</comment>
<dbReference type="InterPro" id="IPR011051">
    <property type="entry name" value="RmlC_Cupin_sf"/>
</dbReference>
<accession>A0AAW1I655</accession>